<dbReference type="EMBL" id="JAAGRN010000002">
    <property type="protein sequence ID" value="NDY82534.1"/>
    <property type="molecule type" value="Genomic_DNA"/>
</dbReference>
<dbReference type="Pfam" id="PF01614">
    <property type="entry name" value="IclR_C"/>
    <property type="match status" value="1"/>
</dbReference>
<feature type="domain" description="IclR-ED" evidence="5">
    <location>
        <begin position="79"/>
        <end position="263"/>
    </location>
</feature>
<dbReference type="InterPro" id="IPR029016">
    <property type="entry name" value="GAF-like_dom_sf"/>
</dbReference>
<evidence type="ECO:0000256" key="3">
    <source>
        <dbReference type="ARBA" id="ARBA00023163"/>
    </source>
</evidence>
<dbReference type="PANTHER" id="PTHR30136">
    <property type="entry name" value="HELIX-TURN-HELIX TRANSCRIPTIONAL REGULATOR, ICLR FAMILY"/>
    <property type="match status" value="1"/>
</dbReference>
<keyword evidence="3" id="KW-0804">Transcription</keyword>
<evidence type="ECO:0000313" key="6">
    <source>
        <dbReference type="EMBL" id="NDY82534.1"/>
    </source>
</evidence>
<dbReference type="GO" id="GO:0003700">
    <property type="term" value="F:DNA-binding transcription factor activity"/>
    <property type="evidence" value="ECO:0007669"/>
    <property type="project" value="TreeGrafter"/>
</dbReference>
<comment type="caution">
    <text evidence="6">The sequence shown here is derived from an EMBL/GenBank/DDBJ whole genome shotgun (WGS) entry which is preliminary data.</text>
</comment>
<dbReference type="GO" id="GO:0045892">
    <property type="term" value="P:negative regulation of DNA-templated transcription"/>
    <property type="evidence" value="ECO:0007669"/>
    <property type="project" value="TreeGrafter"/>
</dbReference>
<dbReference type="Gene3D" id="1.10.10.10">
    <property type="entry name" value="Winged helix-like DNA-binding domain superfamily/Winged helix DNA-binding domain"/>
    <property type="match status" value="1"/>
</dbReference>
<dbReference type="InterPro" id="IPR014757">
    <property type="entry name" value="Tscrpt_reg_IclR_C"/>
</dbReference>
<sequence>MENMTLSSTASKSGTQVVQRVAALLRGISARNRVGARLIDLCEEVGIERPTAHRILQGLVSEGLVRQDEASKRYFLGNAMYEMGLAASPKTNLRDVCHSYLQQIAQRTGDMVFLTMRSGFDGVCIDRAEGAFPIKVFVLDVGMRRPLNIGSGAMAILSFLNDDEINRILSVNMERSLEKYPNYSEANVRKTIARARTKGFVLTDVIDLPGVRSIAMPIFDSHRQPIAAISLSTVVQRMDRSRTETLLNDLSSAVEQIQSKLILLEDDA</sequence>
<dbReference type="SUPFAM" id="SSF46785">
    <property type="entry name" value="Winged helix' DNA-binding domain"/>
    <property type="match status" value="1"/>
</dbReference>
<dbReference type="Pfam" id="PF09339">
    <property type="entry name" value="HTH_IclR"/>
    <property type="match status" value="1"/>
</dbReference>
<dbReference type="InterPro" id="IPR005471">
    <property type="entry name" value="Tscrpt_reg_IclR_N"/>
</dbReference>
<evidence type="ECO:0000259" key="5">
    <source>
        <dbReference type="PROSITE" id="PS51078"/>
    </source>
</evidence>
<evidence type="ECO:0000259" key="4">
    <source>
        <dbReference type="PROSITE" id="PS51077"/>
    </source>
</evidence>
<keyword evidence="2" id="KW-0238">DNA-binding</keyword>
<feature type="domain" description="HTH iclR-type" evidence="4">
    <location>
        <begin position="15"/>
        <end position="78"/>
    </location>
</feature>
<dbReference type="InterPro" id="IPR036388">
    <property type="entry name" value="WH-like_DNA-bd_sf"/>
</dbReference>
<dbReference type="PROSITE" id="PS51078">
    <property type="entry name" value="ICLR_ED"/>
    <property type="match status" value="1"/>
</dbReference>
<dbReference type="SMART" id="SM00346">
    <property type="entry name" value="HTH_ICLR"/>
    <property type="match status" value="1"/>
</dbReference>
<evidence type="ECO:0000256" key="2">
    <source>
        <dbReference type="ARBA" id="ARBA00023125"/>
    </source>
</evidence>
<keyword evidence="1" id="KW-0805">Transcription regulation</keyword>
<accession>A0A6B2QZ23</accession>
<proteinExistence type="predicted"/>
<dbReference type="InterPro" id="IPR050707">
    <property type="entry name" value="HTH_MetabolicPath_Reg"/>
</dbReference>
<dbReference type="PROSITE" id="PS51077">
    <property type="entry name" value="HTH_ICLR"/>
    <property type="match status" value="1"/>
</dbReference>
<reference evidence="6" key="1">
    <citation type="submission" date="2020-02" db="EMBL/GenBank/DDBJ databases">
        <authorList>
            <person name="Chen W.-M."/>
        </authorList>
    </citation>
    <scope>NUCLEOTIDE SEQUENCE</scope>
    <source>
        <strain evidence="6">NBD-18</strain>
    </source>
</reference>
<dbReference type="PANTHER" id="PTHR30136:SF39">
    <property type="entry name" value="TRANSCRIPTIONAL REGULATORY PROTEIN"/>
    <property type="match status" value="1"/>
</dbReference>
<dbReference type="AlphaFoldDB" id="A0A6B2QZ23"/>
<dbReference type="InterPro" id="IPR036390">
    <property type="entry name" value="WH_DNA-bd_sf"/>
</dbReference>
<dbReference type="GO" id="GO:0003677">
    <property type="term" value="F:DNA binding"/>
    <property type="evidence" value="ECO:0007669"/>
    <property type="project" value="UniProtKB-KW"/>
</dbReference>
<gene>
    <name evidence="6" type="ORF">G3I67_04740</name>
</gene>
<dbReference type="Gene3D" id="3.30.450.40">
    <property type="match status" value="1"/>
</dbReference>
<protein>
    <submittedName>
        <fullName evidence="6">IclR family transcriptional regulator</fullName>
    </submittedName>
</protein>
<dbReference type="SUPFAM" id="SSF55781">
    <property type="entry name" value="GAF domain-like"/>
    <property type="match status" value="1"/>
</dbReference>
<organism evidence="6">
    <name type="scientific">Sheuella amnicola</name>
    <dbReference type="NCBI Taxonomy" id="2707330"/>
    <lineage>
        <taxon>Bacteria</taxon>
        <taxon>Pseudomonadati</taxon>
        <taxon>Pseudomonadota</taxon>
        <taxon>Betaproteobacteria</taxon>
        <taxon>Burkholderiales</taxon>
        <taxon>Alcaligenaceae</taxon>
        <taxon>Sheuella</taxon>
    </lineage>
</organism>
<evidence type="ECO:0000256" key="1">
    <source>
        <dbReference type="ARBA" id="ARBA00023015"/>
    </source>
</evidence>
<name>A0A6B2QZ23_9BURK</name>